<accession>A0ABQ4Z0R9</accession>
<sequence length="312" mass="34786">MSGDEPPPQMAPVESPQMVSTVKLPILKKVTKGDDGVETEYQLRFHGISDAKSLWAAIKSRFGGNVESKKMQKNVLKQQFENFYVSDIEGLDKAYDRNKDSIDELDIDDLYNNLKVFEADIKGSSGSSSNSQNVAFLSAKDTSSTNEVNTANGVSTAASHNSQGQASSSSYTDDMMFSFFASQSSSPQLDHEDLEQVDHDDLEEMDLKWQVAMLSMRVKRFYKKTGRKLNFNSKEPVGFDKTKVECFNCHRRGHFARECRAPKNQRNRSSNGEDGAGYRGKDNTRRTIPVETSDALVAQDNALIVQDGLGYD</sequence>
<evidence type="ECO:0000259" key="3">
    <source>
        <dbReference type="PROSITE" id="PS50158"/>
    </source>
</evidence>
<evidence type="ECO:0000313" key="4">
    <source>
        <dbReference type="EMBL" id="GJS82493.1"/>
    </source>
</evidence>
<feature type="region of interest" description="Disordered" evidence="2">
    <location>
        <begin position="260"/>
        <end position="288"/>
    </location>
</feature>
<dbReference type="Gene3D" id="4.10.60.10">
    <property type="entry name" value="Zinc finger, CCHC-type"/>
    <property type="match status" value="1"/>
</dbReference>
<dbReference type="SMART" id="SM00343">
    <property type="entry name" value="ZnF_C2HC"/>
    <property type="match status" value="1"/>
</dbReference>
<protein>
    <submittedName>
        <fullName evidence="4">Ribonuclease H-like domain-containing protein</fullName>
    </submittedName>
</protein>
<dbReference type="InterPro" id="IPR001878">
    <property type="entry name" value="Znf_CCHC"/>
</dbReference>
<name>A0ABQ4Z0R9_9ASTR</name>
<proteinExistence type="predicted"/>
<keyword evidence="1" id="KW-0479">Metal-binding</keyword>
<feature type="compositionally biased region" description="Low complexity" evidence="2">
    <location>
        <begin position="157"/>
        <end position="169"/>
    </location>
</feature>
<feature type="domain" description="CCHC-type" evidence="3">
    <location>
        <begin position="246"/>
        <end position="260"/>
    </location>
</feature>
<dbReference type="EMBL" id="BQNB010010829">
    <property type="protein sequence ID" value="GJS82493.1"/>
    <property type="molecule type" value="Genomic_DNA"/>
</dbReference>
<dbReference type="InterPro" id="IPR036875">
    <property type="entry name" value="Znf_CCHC_sf"/>
</dbReference>
<dbReference type="PROSITE" id="PS50158">
    <property type="entry name" value="ZF_CCHC"/>
    <property type="match status" value="1"/>
</dbReference>
<keyword evidence="1" id="KW-0863">Zinc-finger</keyword>
<gene>
    <name evidence="4" type="ORF">Tco_0749034</name>
</gene>
<dbReference type="Proteomes" id="UP001151760">
    <property type="component" value="Unassembled WGS sequence"/>
</dbReference>
<evidence type="ECO:0000256" key="2">
    <source>
        <dbReference type="SAM" id="MobiDB-lite"/>
    </source>
</evidence>
<evidence type="ECO:0000313" key="5">
    <source>
        <dbReference type="Proteomes" id="UP001151760"/>
    </source>
</evidence>
<keyword evidence="1" id="KW-0862">Zinc</keyword>
<comment type="caution">
    <text evidence="4">The sequence shown here is derived from an EMBL/GenBank/DDBJ whole genome shotgun (WGS) entry which is preliminary data.</text>
</comment>
<reference evidence="4" key="1">
    <citation type="journal article" date="2022" name="Int. J. Mol. Sci.">
        <title>Draft Genome of Tanacetum Coccineum: Genomic Comparison of Closely Related Tanacetum-Family Plants.</title>
        <authorList>
            <person name="Yamashiro T."/>
            <person name="Shiraishi A."/>
            <person name="Nakayama K."/>
            <person name="Satake H."/>
        </authorList>
    </citation>
    <scope>NUCLEOTIDE SEQUENCE</scope>
</reference>
<reference evidence="4" key="2">
    <citation type="submission" date="2022-01" db="EMBL/GenBank/DDBJ databases">
        <authorList>
            <person name="Yamashiro T."/>
            <person name="Shiraishi A."/>
            <person name="Satake H."/>
            <person name="Nakayama K."/>
        </authorList>
    </citation>
    <scope>NUCLEOTIDE SEQUENCE</scope>
</reference>
<evidence type="ECO:0000256" key="1">
    <source>
        <dbReference type="PROSITE-ProRule" id="PRU00047"/>
    </source>
</evidence>
<organism evidence="4 5">
    <name type="scientific">Tanacetum coccineum</name>
    <dbReference type="NCBI Taxonomy" id="301880"/>
    <lineage>
        <taxon>Eukaryota</taxon>
        <taxon>Viridiplantae</taxon>
        <taxon>Streptophyta</taxon>
        <taxon>Embryophyta</taxon>
        <taxon>Tracheophyta</taxon>
        <taxon>Spermatophyta</taxon>
        <taxon>Magnoliopsida</taxon>
        <taxon>eudicotyledons</taxon>
        <taxon>Gunneridae</taxon>
        <taxon>Pentapetalae</taxon>
        <taxon>asterids</taxon>
        <taxon>campanulids</taxon>
        <taxon>Asterales</taxon>
        <taxon>Asteraceae</taxon>
        <taxon>Asteroideae</taxon>
        <taxon>Anthemideae</taxon>
        <taxon>Anthemidinae</taxon>
        <taxon>Tanacetum</taxon>
    </lineage>
</organism>
<feature type="compositionally biased region" description="Polar residues" evidence="2">
    <location>
        <begin position="139"/>
        <end position="156"/>
    </location>
</feature>
<feature type="region of interest" description="Disordered" evidence="2">
    <location>
        <begin position="139"/>
        <end position="169"/>
    </location>
</feature>
<keyword evidence="5" id="KW-1185">Reference proteome</keyword>
<dbReference type="SUPFAM" id="SSF57756">
    <property type="entry name" value="Retrovirus zinc finger-like domains"/>
    <property type="match status" value="1"/>
</dbReference>